<dbReference type="InterPro" id="IPR029044">
    <property type="entry name" value="Nucleotide-diphossugar_trans"/>
</dbReference>
<evidence type="ECO:0000256" key="8">
    <source>
        <dbReference type="SAM" id="MobiDB-lite"/>
    </source>
</evidence>
<keyword evidence="7 9" id="KW-0472">Membrane</keyword>
<evidence type="ECO:0000256" key="5">
    <source>
        <dbReference type="ARBA" id="ARBA00022985"/>
    </source>
</evidence>
<dbReference type="EMBL" id="JAQOMS010000002">
    <property type="protein sequence ID" value="MDC2889032.1"/>
    <property type="molecule type" value="Genomic_DNA"/>
</dbReference>
<comment type="caution">
    <text evidence="11">The sequence shown here is derived from an EMBL/GenBank/DDBJ whole genome shotgun (WGS) entry which is preliminary data.</text>
</comment>
<keyword evidence="2" id="KW-0328">Glycosyltransferase</keyword>
<feature type="compositionally biased region" description="Polar residues" evidence="8">
    <location>
        <begin position="1"/>
        <end position="10"/>
    </location>
</feature>
<evidence type="ECO:0000259" key="10">
    <source>
        <dbReference type="Pfam" id="PF00535"/>
    </source>
</evidence>
<feature type="region of interest" description="Disordered" evidence="8">
    <location>
        <begin position="1"/>
        <end position="22"/>
    </location>
</feature>
<dbReference type="CDD" id="cd04187">
    <property type="entry name" value="DPM1_like_bac"/>
    <property type="match status" value="1"/>
</dbReference>
<protein>
    <submittedName>
        <fullName evidence="11">Glycosyltransferase family 2 protein</fullName>
    </submittedName>
</protein>
<keyword evidence="6 9" id="KW-1133">Transmembrane helix</keyword>
<organism evidence="11 12">
    <name type="scientific">Psychrosphaera algicola</name>
    <dbReference type="NCBI Taxonomy" id="3023714"/>
    <lineage>
        <taxon>Bacteria</taxon>
        <taxon>Pseudomonadati</taxon>
        <taxon>Pseudomonadota</taxon>
        <taxon>Gammaproteobacteria</taxon>
        <taxon>Alteromonadales</taxon>
        <taxon>Pseudoalteromonadaceae</taxon>
        <taxon>Psychrosphaera</taxon>
    </lineage>
</organism>
<dbReference type="Pfam" id="PF00535">
    <property type="entry name" value="Glycos_transf_2"/>
    <property type="match status" value="1"/>
</dbReference>
<evidence type="ECO:0000256" key="3">
    <source>
        <dbReference type="ARBA" id="ARBA00022679"/>
    </source>
</evidence>
<dbReference type="PANTHER" id="PTHR48090">
    <property type="entry name" value="UNDECAPRENYL-PHOSPHATE 4-DEOXY-4-FORMAMIDO-L-ARABINOSE TRANSFERASE-RELATED"/>
    <property type="match status" value="1"/>
</dbReference>
<gene>
    <name evidence="11" type="ORF">PN838_09915</name>
</gene>
<feature type="domain" description="Glycosyltransferase 2-like" evidence="10">
    <location>
        <begin position="29"/>
        <end position="194"/>
    </location>
</feature>
<name>A0ABT5FBW6_9GAMM</name>
<evidence type="ECO:0000313" key="12">
    <source>
        <dbReference type="Proteomes" id="UP001528411"/>
    </source>
</evidence>
<evidence type="ECO:0000256" key="4">
    <source>
        <dbReference type="ARBA" id="ARBA00022692"/>
    </source>
</evidence>
<feature type="transmembrane region" description="Helical" evidence="9">
    <location>
        <begin position="263"/>
        <end position="284"/>
    </location>
</feature>
<proteinExistence type="predicted"/>
<evidence type="ECO:0000256" key="6">
    <source>
        <dbReference type="ARBA" id="ARBA00022989"/>
    </source>
</evidence>
<feature type="compositionally biased region" description="Low complexity" evidence="8">
    <location>
        <begin position="11"/>
        <end position="22"/>
    </location>
</feature>
<evidence type="ECO:0000256" key="1">
    <source>
        <dbReference type="ARBA" id="ARBA00022475"/>
    </source>
</evidence>
<evidence type="ECO:0000256" key="9">
    <source>
        <dbReference type="SAM" id="Phobius"/>
    </source>
</evidence>
<dbReference type="InterPro" id="IPR001173">
    <property type="entry name" value="Glyco_trans_2-like"/>
</dbReference>
<dbReference type="SUPFAM" id="SSF53448">
    <property type="entry name" value="Nucleotide-diphospho-sugar transferases"/>
    <property type="match status" value="1"/>
</dbReference>
<dbReference type="RefSeq" id="WP_272180567.1">
    <property type="nucleotide sequence ID" value="NZ_JAQOMS010000002.1"/>
</dbReference>
<sequence length="371" mass="40996">MTSHATNAQPTTSSNSSSHVSPTSKINLSLVVPLYKEQDNIHPLFTRIQNALGPTQFNWEVICVDDGSPDATLSELHSANKQFGEHFRIVELQRNFGQTAAMQAGIDVARGDIIVTMDGDLQNDPADIPRMVSELQERNLDMLQGWRKARKDNWLLRKLPSKIANKLIAKITGVKLKDYGCSLKVYRAGVIKQIRLFGEMHRFIPAQVASVTKPSRIGETQVTHHSRQFGESKYGLSRTFRVLLDLLSVSFFIKFAARPGHFFGYVGLTLLTIGGLIMSYLAGLKFILGEDIGGRPMFFIGILFLIAALQMLTTGVLAEIMSRVLFQSTNTKGYSIRNSVVVPADACWSAPSRSQLDTSTNSSNEVKTGTC</sequence>
<keyword evidence="4 9" id="KW-0812">Transmembrane</keyword>
<evidence type="ECO:0000313" key="11">
    <source>
        <dbReference type="EMBL" id="MDC2889032.1"/>
    </source>
</evidence>
<reference evidence="11 12" key="1">
    <citation type="submission" date="2023-01" db="EMBL/GenBank/DDBJ databases">
        <title>Psychrosphaera sp. nov., isolated from marine algae.</title>
        <authorList>
            <person name="Bayburt H."/>
            <person name="Choi B.J."/>
            <person name="Kim J.M."/>
            <person name="Choi D.G."/>
            <person name="Jeon C.O."/>
        </authorList>
    </citation>
    <scope>NUCLEOTIDE SEQUENCE [LARGE SCALE GENOMIC DNA]</scope>
    <source>
        <strain evidence="11 12">G1-22</strain>
    </source>
</reference>
<feature type="transmembrane region" description="Helical" evidence="9">
    <location>
        <begin position="296"/>
        <end position="318"/>
    </location>
</feature>
<evidence type="ECO:0000256" key="7">
    <source>
        <dbReference type="ARBA" id="ARBA00023136"/>
    </source>
</evidence>
<dbReference type="Proteomes" id="UP001528411">
    <property type="component" value="Unassembled WGS sequence"/>
</dbReference>
<dbReference type="PANTHER" id="PTHR48090:SF3">
    <property type="entry name" value="UNDECAPRENYL-PHOSPHATE 4-DEOXY-4-FORMAMIDO-L-ARABINOSE TRANSFERASE"/>
    <property type="match status" value="1"/>
</dbReference>
<keyword evidence="12" id="KW-1185">Reference proteome</keyword>
<accession>A0ABT5FBW6</accession>
<dbReference type="InterPro" id="IPR050256">
    <property type="entry name" value="Glycosyltransferase_2"/>
</dbReference>
<keyword evidence="3" id="KW-0808">Transferase</keyword>
<keyword evidence="1" id="KW-1003">Cell membrane</keyword>
<feature type="region of interest" description="Disordered" evidence="8">
    <location>
        <begin position="352"/>
        <end position="371"/>
    </location>
</feature>
<dbReference type="Gene3D" id="3.90.550.10">
    <property type="entry name" value="Spore Coat Polysaccharide Biosynthesis Protein SpsA, Chain A"/>
    <property type="match status" value="1"/>
</dbReference>
<evidence type="ECO:0000256" key="2">
    <source>
        <dbReference type="ARBA" id="ARBA00022676"/>
    </source>
</evidence>
<keyword evidence="5" id="KW-0448">Lipopolysaccharide biosynthesis</keyword>